<dbReference type="Gene3D" id="1.25.40.10">
    <property type="entry name" value="Tetratricopeptide repeat domain"/>
    <property type="match status" value="2"/>
</dbReference>
<evidence type="ECO:0000256" key="6">
    <source>
        <dbReference type="SAM" id="MobiDB-lite"/>
    </source>
</evidence>
<evidence type="ECO:0000313" key="8">
    <source>
        <dbReference type="EMBL" id="KAH7441211.1"/>
    </source>
</evidence>
<dbReference type="EMBL" id="CM035408">
    <property type="protein sequence ID" value="KAH7441211.1"/>
    <property type="molecule type" value="Genomic_DNA"/>
</dbReference>
<dbReference type="Pfam" id="PF23231">
    <property type="entry name" value="HAT_Syf1_CNRKL1_C"/>
    <property type="match status" value="1"/>
</dbReference>
<dbReference type="SMART" id="SM00386">
    <property type="entry name" value="HAT"/>
    <property type="match status" value="6"/>
</dbReference>
<dbReference type="InterPro" id="IPR012340">
    <property type="entry name" value="NA-bd_OB-fold"/>
</dbReference>
<accession>A0A8T2UY98</accession>
<reference evidence="8" key="1">
    <citation type="submission" date="2021-08" db="EMBL/GenBank/DDBJ databases">
        <title>WGS assembly of Ceratopteris richardii.</title>
        <authorList>
            <person name="Marchant D.B."/>
            <person name="Chen G."/>
            <person name="Jenkins J."/>
            <person name="Shu S."/>
            <person name="Leebens-Mack J."/>
            <person name="Grimwood J."/>
            <person name="Schmutz J."/>
            <person name="Soltis P."/>
            <person name="Soltis D."/>
            <person name="Chen Z.-H."/>
        </authorList>
    </citation>
    <scope>NUCLEOTIDE SEQUENCE</scope>
    <source>
        <strain evidence="8">Whitten #5841</strain>
        <tissue evidence="8">Leaf</tissue>
    </source>
</reference>
<dbReference type="FunFam" id="1.25.40.10:FF:000065">
    <property type="entry name" value="Programmed cell death 11"/>
    <property type="match status" value="1"/>
</dbReference>
<dbReference type="Pfam" id="PF24682">
    <property type="entry name" value="OB_RRP5"/>
    <property type="match status" value="1"/>
</dbReference>
<dbReference type="OMA" id="GQYLRAY"/>
<evidence type="ECO:0000256" key="5">
    <source>
        <dbReference type="ARBA" id="ARBA00023242"/>
    </source>
</evidence>
<feature type="domain" description="S1 motif" evidence="7">
    <location>
        <begin position="1335"/>
        <end position="1404"/>
    </location>
</feature>
<feature type="domain" description="S1 motif" evidence="7">
    <location>
        <begin position="1426"/>
        <end position="1496"/>
    </location>
</feature>
<feature type="domain" description="S1 motif" evidence="7">
    <location>
        <begin position="1036"/>
        <end position="1112"/>
    </location>
</feature>
<evidence type="ECO:0000313" key="9">
    <source>
        <dbReference type="Proteomes" id="UP000825935"/>
    </source>
</evidence>
<gene>
    <name evidence="8" type="ORF">KP509_03G029000</name>
</gene>
<organism evidence="8 9">
    <name type="scientific">Ceratopteris richardii</name>
    <name type="common">Triangle waterfern</name>
    <dbReference type="NCBI Taxonomy" id="49495"/>
    <lineage>
        <taxon>Eukaryota</taxon>
        <taxon>Viridiplantae</taxon>
        <taxon>Streptophyta</taxon>
        <taxon>Embryophyta</taxon>
        <taxon>Tracheophyta</taxon>
        <taxon>Polypodiopsida</taxon>
        <taxon>Polypodiidae</taxon>
        <taxon>Polypodiales</taxon>
        <taxon>Pteridineae</taxon>
        <taxon>Pteridaceae</taxon>
        <taxon>Parkerioideae</taxon>
        <taxon>Ceratopteris</taxon>
    </lineage>
</organism>
<feature type="compositionally biased region" description="Acidic residues" evidence="6">
    <location>
        <begin position="1530"/>
        <end position="1540"/>
    </location>
</feature>
<dbReference type="InterPro" id="IPR011990">
    <property type="entry name" value="TPR-like_helical_dom_sf"/>
</dbReference>
<dbReference type="SMART" id="SM00316">
    <property type="entry name" value="S1"/>
    <property type="match status" value="14"/>
</dbReference>
<evidence type="ECO:0000256" key="3">
    <source>
        <dbReference type="ARBA" id="ARBA00022553"/>
    </source>
</evidence>
<evidence type="ECO:0000256" key="4">
    <source>
        <dbReference type="ARBA" id="ARBA00022737"/>
    </source>
</evidence>
<protein>
    <recommendedName>
        <fullName evidence="7">S1 motif domain-containing protein</fullName>
    </recommendedName>
</protein>
<evidence type="ECO:0000259" key="7">
    <source>
        <dbReference type="PROSITE" id="PS50126"/>
    </source>
</evidence>
<dbReference type="CDD" id="cd05695">
    <property type="entry name" value="S1_Rrp5_repeat_hs3"/>
    <property type="match status" value="1"/>
</dbReference>
<dbReference type="InterPro" id="IPR057301">
    <property type="entry name" value="Rrp5_OB_4th"/>
</dbReference>
<dbReference type="InterPro" id="IPR055430">
    <property type="entry name" value="HAT_Syf1_CNRKL1_C"/>
</dbReference>
<feature type="domain" description="S1 motif" evidence="7">
    <location>
        <begin position="467"/>
        <end position="536"/>
    </location>
</feature>
<feature type="domain" description="S1 motif" evidence="7">
    <location>
        <begin position="1138"/>
        <end position="1209"/>
    </location>
</feature>
<dbReference type="FunFam" id="2.40.50.140:FF:000159">
    <property type="entry name" value="rRNA biogenesis protein rrp5"/>
    <property type="match status" value="1"/>
</dbReference>
<comment type="subcellular location">
    <subcellularLocation>
        <location evidence="1">Nucleus</location>
        <location evidence="1">Nucleolus</location>
    </subcellularLocation>
</comment>
<dbReference type="SUPFAM" id="SSF50249">
    <property type="entry name" value="Nucleic acid-binding proteins"/>
    <property type="match status" value="12"/>
</dbReference>
<feature type="domain" description="S1 motif" evidence="7">
    <location>
        <begin position="202"/>
        <end position="267"/>
    </location>
</feature>
<dbReference type="SUPFAM" id="SSF48452">
    <property type="entry name" value="TPR-like"/>
    <property type="match status" value="2"/>
</dbReference>
<dbReference type="InterPro" id="IPR003029">
    <property type="entry name" value="S1_domain"/>
</dbReference>
<feature type="compositionally biased region" description="Polar residues" evidence="6">
    <location>
        <begin position="1517"/>
        <end position="1529"/>
    </location>
</feature>
<keyword evidence="3" id="KW-0597">Phosphoprotein</keyword>
<dbReference type="GO" id="GO:0006364">
    <property type="term" value="P:rRNA processing"/>
    <property type="evidence" value="ECO:0007669"/>
    <property type="project" value="UniProtKB-KW"/>
</dbReference>
<dbReference type="Pfam" id="PF00575">
    <property type="entry name" value="S1"/>
    <property type="match status" value="5"/>
</dbReference>
<dbReference type="FunFam" id="2.40.50.140:FF:000155">
    <property type="entry name" value="rRNA biogenesis protein RRP5"/>
    <property type="match status" value="1"/>
</dbReference>
<feature type="domain" description="S1 motif" evidence="7">
    <location>
        <begin position="376"/>
        <end position="450"/>
    </location>
</feature>
<dbReference type="InterPro" id="IPR057302">
    <property type="entry name" value="Rrp5_S1"/>
</dbReference>
<dbReference type="GO" id="GO:0003723">
    <property type="term" value="F:RNA binding"/>
    <property type="evidence" value="ECO:0007669"/>
    <property type="project" value="TreeGrafter"/>
</dbReference>
<feature type="domain" description="S1 motif" evidence="7">
    <location>
        <begin position="737"/>
        <end position="806"/>
    </location>
</feature>
<keyword evidence="4" id="KW-0677">Repeat</keyword>
<sequence length="1891" mass="210092">MGKRKSASSQERPTSFGFEDEEPDFPRGGGSVLTPAEVQEAKEQAEGEIENEPIRGRKKIKKIHSKDNPVHQGRVPKSVELLRYKSLSIGMKLWGVILEVGRRDLVVSLPAGLRGFVKPEDAVDSVFCTNEDKDLGTVISADEGSNVPLNELFAEGQMVQCIVIELENVKLKDKKKPSKRIGLSLKLSSVHAGLTIDAMHEGQVVSAFVTSIEDHGYLVSFGIHGVTGFFRHSDRRGAPTMLRKGQLVQGVINSLDKKRNTVMLNTNPDLVASALVTEVEGLTMELLVPGALVNARVQSVLKNGLLLSFLTYFTGTVNMFHLDDPLPGSDWQQKYSENQRLKARVLFVDSRNKTIGLSLNPHLVQNNPPSIGVNIGELCEKAIVRRVDPTLGLLLGLEMEGGLFAGYAHISDVSDDHIEKLEVKFREGRVVKGRVIGKRVMDGLAVVSLKDSKVRQQLVSCLDVYPGMTVVGEVMSVEQYGAIVKLADGLKAICPLQHMSEFELLKPTAKFKVGKKLKFKVLTCAVDTKKITLTCKKTMVVSKLKPLTAYEEAIEGLVTHGWISGIEDYGCFICFYNNVKGLVHRTELGLDPGVKPESVFQTGQVVKCRILRADPSARRISLSFILSPSRVLELHGDGGKTVSVGDEVSGVVTHVSNSLITLDIPLQFGVARAFMKVELLSDFNGHSEQLRSLLIPGHKFDHLRVLERDDQKLIVTSKFSFLSCDFIPSDISQLNSHKVVPGYIASITEKGCFVRFLGGLTGLASVPQLVDGFVQDPFQHFTVGQSVRAQVLEVNLDFGRFNVSLKQSVCYSTDTNLIKGYFLEEEKIAELQASKADLAKMNSIDSIVVGGVIKGVVQDIKEYGIIVDIQNFKDFVGFVTHFQIDSELKVGDVVTARVLDVVKSDGIIDLTLRRNLVKLGHKSNCEGEKAGRKRRRKVLEIHQKALGVVELIKDEYLVCSLPDYGNAIAFASAHDYNIRVDPHEKYTLGQSIEVVIGALPEDSGVGRLLVLVASFSDPTGGLSVKRRKMLRKLNSEGIIHGQVVSVGPLEMKIKVGKNSVGKVHVTQVVDEFQDENPLARYSVGEMITAKILKKSKHFDDGVSSLCYELTLKPSLLGNEDQEESRNCSDTTLSTLSVGQIVIGYVKDVHDDWALLLISPTVIGRLFVLDSSTDPIQLARFQSRYQIGQPVRCRISKIDYGNGKVDLSLRNLDNSSKDEEASEININDIIGGRVSKILPGVGGLSVQIGAHVFGRVHVTDLHDVWKDNPTRDFKVGQFVRCRVLDVSRNEDGIINQVDLSLRQSLIESQLDAAAPSSSNKRPDSMIVEKLEDLHVDMEVEGFVKNIVSKGCFVTLSRKIDARIKISNLSGTYVADPEIMFPVGKVVRGRVISFDCATGFVELSLRRPLHNQQRDETGLITLKELHVGNLVTGVISHIASYGLFISIDNSKIVGLCHISEVSDNHIGNLESHYKIGERVRAKVLKVEEDRERISLGMKNKYIKDLRMEVESNEEEGLVSEQSLGTNISAETNDADEDRDLGDDSNLHPLSTPVFSVFSSPVEPLDVVLDTEENKLTDDTSIEGVNFATTNEVYESSNKRAKKRSKDLREAAIREAERKLVEGDNVPESIEDFEKLVHVSPNSSFIWIKYMAFLLSLGDADKARAVAERALQTINFREEGEKLNVWVALLNLENVYGDPPKEATMAVFHRALQYCDNKKLYLALLGIYERSDQHDMADELLKTMLRKFKMSCKMWLKRIHHFLRRGLLEAAHKTLDRALLSLPQRKHIKVISQAAIAEFKIGSAEHARNLFESILRNYPKRVDLWSVYLDQEIVLGDATVTRALFERVISLDLPPKKMKFLFKKYLDYEKAHGDEERMDYVKGKAMQYVESRLG</sequence>
<feature type="domain" description="S1 motif" evidence="7">
    <location>
        <begin position="1226"/>
        <end position="1301"/>
    </location>
</feature>
<proteinExistence type="predicted"/>
<feature type="domain" description="S1 motif" evidence="7">
    <location>
        <begin position="90"/>
        <end position="186"/>
    </location>
</feature>
<evidence type="ECO:0000256" key="2">
    <source>
        <dbReference type="ARBA" id="ARBA00022552"/>
    </source>
</evidence>
<feature type="region of interest" description="Disordered" evidence="6">
    <location>
        <begin position="1511"/>
        <end position="1542"/>
    </location>
</feature>
<dbReference type="PROSITE" id="PS50126">
    <property type="entry name" value="S1"/>
    <property type="match status" value="13"/>
</dbReference>
<dbReference type="InterPro" id="IPR045209">
    <property type="entry name" value="Rrp5"/>
</dbReference>
<dbReference type="InterPro" id="IPR057300">
    <property type="entry name" value="OB_Rrp5"/>
</dbReference>
<dbReference type="Pfam" id="PF24685">
    <property type="entry name" value="OB_RRP5_4th"/>
    <property type="match status" value="1"/>
</dbReference>
<comment type="caution">
    <text evidence="8">The sequence shown here is derived from an EMBL/GenBank/DDBJ whole genome shotgun (WGS) entry which is preliminary data.</text>
</comment>
<keyword evidence="2" id="KW-0698">rRNA processing</keyword>
<dbReference type="PANTHER" id="PTHR23270">
    <property type="entry name" value="PROGRAMMED CELL DEATH PROTEIN 11 PRE-RRNA PROCESSING PROTEIN RRP5"/>
    <property type="match status" value="1"/>
</dbReference>
<dbReference type="GO" id="GO:0032040">
    <property type="term" value="C:small-subunit processome"/>
    <property type="evidence" value="ECO:0007669"/>
    <property type="project" value="TreeGrafter"/>
</dbReference>
<feature type="domain" description="S1 motif" evidence="7">
    <location>
        <begin position="290"/>
        <end position="360"/>
    </location>
</feature>
<dbReference type="Gene3D" id="2.40.50.140">
    <property type="entry name" value="Nucleic acid-binding proteins"/>
    <property type="match status" value="12"/>
</dbReference>
<feature type="domain" description="S1 motif" evidence="7">
    <location>
        <begin position="850"/>
        <end position="913"/>
    </location>
</feature>
<dbReference type="FunFam" id="2.40.50.140:FF:000103">
    <property type="entry name" value="protein RRP5 homolog"/>
    <property type="match status" value="2"/>
</dbReference>
<feature type="domain" description="S1 motif" evidence="7">
    <location>
        <begin position="556"/>
        <end position="625"/>
    </location>
</feature>
<evidence type="ECO:0000256" key="1">
    <source>
        <dbReference type="ARBA" id="ARBA00004604"/>
    </source>
</evidence>
<feature type="region of interest" description="Disordered" evidence="6">
    <location>
        <begin position="1"/>
        <end position="53"/>
    </location>
</feature>
<dbReference type="Pfam" id="PF23459">
    <property type="entry name" value="S1_RRP5"/>
    <property type="match status" value="2"/>
</dbReference>
<dbReference type="OrthoDB" id="412781at2759"/>
<keyword evidence="9" id="KW-1185">Reference proteome</keyword>
<keyword evidence="5" id="KW-0539">Nucleus</keyword>
<dbReference type="InterPro" id="IPR003107">
    <property type="entry name" value="HAT"/>
</dbReference>
<dbReference type="PANTHER" id="PTHR23270:SF10">
    <property type="entry name" value="PROTEIN RRP5 HOMOLOG"/>
    <property type="match status" value="1"/>
</dbReference>
<dbReference type="Proteomes" id="UP000825935">
    <property type="component" value="Chromosome 3"/>
</dbReference>
<name>A0A8T2UY98_CERRI</name>